<evidence type="ECO:0000313" key="2">
    <source>
        <dbReference type="Proteomes" id="UP000789860"/>
    </source>
</evidence>
<proteinExistence type="predicted"/>
<reference evidence="1" key="1">
    <citation type="submission" date="2021-06" db="EMBL/GenBank/DDBJ databases">
        <authorList>
            <person name="Kallberg Y."/>
            <person name="Tangrot J."/>
            <person name="Rosling A."/>
        </authorList>
    </citation>
    <scope>NUCLEOTIDE SEQUENCE</scope>
    <source>
        <strain evidence="1">AU212A</strain>
    </source>
</reference>
<sequence>KGEKCNNITDFFDQKLLNVSIFNTVIKDCIKELIFKNLDQEVLNNIDIPLIILPDSREYLKDLIEGILEIYIEIAKEYWNNEVQKPSGNQARI</sequence>
<keyword evidence="2" id="KW-1185">Reference proteome</keyword>
<protein>
    <submittedName>
        <fullName evidence="1">5872_t:CDS:1</fullName>
    </submittedName>
</protein>
<feature type="non-terminal residue" evidence="1">
    <location>
        <position position="1"/>
    </location>
</feature>
<comment type="caution">
    <text evidence="1">The sequence shown here is derived from an EMBL/GenBank/DDBJ whole genome shotgun (WGS) entry which is preliminary data.</text>
</comment>
<accession>A0ACA9MW37</accession>
<name>A0ACA9MW37_9GLOM</name>
<evidence type="ECO:0000313" key="1">
    <source>
        <dbReference type="EMBL" id="CAG8616968.1"/>
    </source>
</evidence>
<dbReference type="EMBL" id="CAJVPM010016915">
    <property type="protein sequence ID" value="CAG8616968.1"/>
    <property type="molecule type" value="Genomic_DNA"/>
</dbReference>
<organism evidence="1 2">
    <name type="scientific">Scutellospora calospora</name>
    <dbReference type="NCBI Taxonomy" id="85575"/>
    <lineage>
        <taxon>Eukaryota</taxon>
        <taxon>Fungi</taxon>
        <taxon>Fungi incertae sedis</taxon>
        <taxon>Mucoromycota</taxon>
        <taxon>Glomeromycotina</taxon>
        <taxon>Glomeromycetes</taxon>
        <taxon>Diversisporales</taxon>
        <taxon>Gigasporaceae</taxon>
        <taxon>Scutellospora</taxon>
    </lineage>
</organism>
<gene>
    <name evidence="1" type="ORF">SCALOS_LOCUS7513</name>
</gene>
<dbReference type="Proteomes" id="UP000789860">
    <property type="component" value="Unassembled WGS sequence"/>
</dbReference>